<protein>
    <submittedName>
        <fullName evidence="3">AAA ATPase domain-containing protein</fullName>
    </submittedName>
</protein>
<gene>
    <name evidence="3" type="ORF">Ga0074812_108100</name>
</gene>
<proteinExistence type="predicted"/>
<dbReference type="InterPro" id="IPR027417">
    <property type="entry name" value="P-loop_NTPase"/>
</dbReference>
<evidence type="ECO:0000259" key="1">
    <source>
        <dbReference type="Pfam" id="PF13191"/>
    </source>
</evidence>
<accession>A0A0S4QP57</accession>
<evidence type="ECO:0000313" key="3">
    <source>
        <dbReference type="EMBL" id="CUU56572.1"/>
    </source>
</evidence>
<keyword evidence="4" id="KW-1185">Reference proteome</keyword>
<name>A0A0S4QP57_9ACTN</name>
<evidence type="ECO:0000313" key="4">
    <source>
        <dbReference type="Proteomes" id="UP000198802"/>
    </source>
</evidence>
<dbReference type="InterPro" id="IPR045430">
    <property type="entry name" value="EAD1"/>
</dbReference>
<feature type="domain" description="Orc1-like AAA ATPase" evidence="1">
    <location>
        <begin position="155"/>
        <end position="252"/>
    </location>
</feature>
<dbReference type="Pfam" id="PF13191">
    <property type="entry name" value="AAA_16"/>
    <property type="match status" value="1"/>
</dbReference>
<dbReference type="EMBL" id="FAOZ01000008">
    <property type="protein sequence ID" value="CUU56572.1"/>
    <property type="molecule type" value="Genomic_DNA"/>
</dbReference>
<dbReference type="AlphaFoldDB" id="A0A0S4QP57"/>
<feature type="domain" description="Effector-associated" evidence="2">
    <location>
        <begin position="8"/>
        <end position="80"/>
    </location>
</feature>
<evidence type="ECO:0000259" key="2">
    <source>
        <dbReference type="Pfam" id="PF19955"/>
    </source>
</evidence>
<dbReference type="Proteomes" id="UP000198802">
    <property type="component" value="Unassembled WGS sequence"/>
</dbReference>
<dbReference type="InterPro" id="IPR041664">
    <property type="entry name" value="AAA_16"/>
</dbReference>
<dbReference type="Pfam" id="PF19955">
    <property type="entry name" value="EAD1"/>
    <property type="match status" value="1"/>
</dbReference>
<dbReference type="Gene3D" id="3.40.50.300">
    <property type="entry name" value="P-loop containing nucleotide triphosphate hydrolases"/>
    <property type="match status" value="1"/>
</dbReference>
<reference evidence="4" key="1">
    <citation type="submission" date="2015-11" db="EMBL/GenBank/DDBJ databases">
        <authorList>
            <person name="Varghese N."/>
        </authorList>
    </citation>
    <scope>NUCLEOTIDE SEQUENCE [LARGE SCALE GENOMIC DNA]</scope>
    <source>
        <strain evidence="4">DSM 45899</strain>
    </source>
</reference>
<dbReference type="SUPFAM" id="SSF52540">
    <property type="entry name" value="P-loop containing nucleoside triphosphate hydrolases"/>
    <property type="match status" value="1"/>
</dbReference>
<organism evidence="3 4">
    <name type="scientific">Parafrankia irregularis</name>
    <dbReference type="NCBI Taxonomy" id="795642"/>
    <lineage>
        <taxon>Bacteria</taxon>
        <taxon>Bacillati</taxon>
        <taxon>Actinomycetota</taxon>
        <taxon>Actinomycetes</taxon>
        <taxon>Frankiales</taxon>
        <taxon>Frankiaceae</taxon>
        <taxon>Parafrankia</taxon>
    </lineage>
</organism>
<sequence length="1267" mass="137345">MESLPPEEIAAVFAARFPDPLSAQQVIAQVGLPRERQPGWTAALPALAWWIETIRLLAAGAVGPDWPSRLETAAAAFPQSAAAGDESQSSTAGEQIGVAIGNVSAPSGQATGVNNGTINFYAGHEVPRRPPAFLPVAEHLASWLAPDAIHHHRATLVGRESQLRRLLDDLDPVGERVRVVLVTGPGGRGKSRLALEALRRAADRWPEVPALVLQEEATLDGIALAELPDGAASILVEDVHKRSEAHLLSLLAQAKKTPGTVLILTTRGLHHAAVNQAVHRAGLDGDRDVIELTTLDLRAAQMLVDELVADGPPLPDVFVEHLARVGCDCPLVAVVAVELARRDKLAPVPLALDQGFRDEVLLAFSDEIAGRVPEGIDQPTATRFLKYVCAIAPFRVNDHDLYDKIATLAKAPPEDLVTIRHAFREAHVLVEAHGQAWVRPEIVADEVLARAAAVGGHDSGFALRVWRALSETSSRWSLVANLAEVSWRLSETDGPDIFEPVWLDVVAQIDLTDLVEIHAFLTRATILAEVQPTRLFSLLDQLLAMLTPVQRPLGMHDLAARQVEKALDQAVPLLARCVAAKPALLAGALDHLCALALVDGRPVHQTPDHPVRLVTERLTTMDRPGSVTAARTAIEKVEAWSAKPDPLDAVRTPLFALESLVAKSAMSTVWHRDGIKLLPYLISPDKTADLRRRIRTLLIREGTGPSLRRTCEAVDLLGAALHEPAQYVGMTVTLDNILAWESEDLATLGAMSEIAEAATEPLVRRRLRDQVSWHATRARSQAVRTAALTLVTELDEHPEDDLTAALLGAPDVLLPSRRGIPVPTGGTPRADEDLGIRAEQRWQALATMWATVATALWAEHDAAGIIETLNERLRKIDQVQPAERAAPGARPLLQHLCQAWPDRLRDLANAAIGLADGPLDDYLYVVFDAWARHDSDTFSLAIPTLLHGRSGVRRAAARGFTLGWSELDTRFEMIQIEALRAGDPDLRDQLAAGTAPQLRRDPAGTAQLLADVARDAPWGITQALQAAGNYDLEAWGGTLDNEAALAILNLTQLIGWDDTNIQCLVASIARRLPAQVLTALTALGIEDSRAPDVVGLPEALDQHPTEIAAWLRRLTLTDLRPWTLLPGLVLTVLGSRPTDGAELALVDVVETAELKQLARLLRGLRQCDGLVIARPNFVSAVLARIGAAPPTELTDEIDARLRDMLHPTFWSLSRPGEAPQELVYHREQTAERARDEALPVETKAFYMSGLKWLEAAIAAETKTGDDE</sequence>